<dbReference type="Pfam" id="PF00106">
    <property type="entry name" value="adh_short"/>
    <property type="match status" value="1"/>
</dbReference>
<evidence type="ECO:0000256" key="2">
    <source>
        <dbReference type="ARBA" id="ARBA00023002"/>
    </source>
</evidence>
<dbReference type="PANTHER" id="PTHR43669:SF12">
    <property type="entry name" value="BLR5618 PROTEIN"/>
    <property type="match status" value="1"/>
</dbReference>
<reference evidence="3 4" key="1">
    <citation type="submission" date="2024-04" db="EMBL/GenBank/DDBJ databases">
        <title>Draft genome sequence of Pseudoxanthomonas putridarboris WD12.</title>
        <authorList>
            <person name="Oh J."/>
        </authorList>
    </citation>
    <scope>NUCLEOTIDE SEQUENCE [LARGE SCALE GENOMIC DNA]</scope>
    <source>
        <strain evidence="3 4">WD12</strain>
    </source>
</reference>
<dbReference type="InterPro" id="IPR002347">
    <property type="entry name" value="SDR_fam"/>
</dbReference>
<organism evidence="3 4">
    <name type="scientific">Pseudoxanthomonas putridarboris</name>
    <dbReference type="NCBI Taxonomy" id="752605"/>
    <lineage>
        <taxon>Bacteria</taxon>
        <taxon>Pseudomonadati</taxon>
        <taxon>Pseudomonadota</taxon>
        <taxon>Gammaproteobacteria</taxon>
        <taxon>Lysobacterales</taxon>
        <taxon>Lysobacteraceae</taxon>
        <taxon>Pseudoxanthomonas</taxon>
    </lineage>
</organism>
<dbReference type="CDD" id="cd05233">
    <property type="entry name" value="SDR_c"/>
    <property type="match status" value="1"/>
</dbReference>
<keyword evidence="4" id="KW-1185">Reference proteome</keyword>
<name>A0ABU9J3H4_9GAMM</name>
<proteinExistence type="inferred from homology"/>
<sequence length="270" mass="28255">MSAAMKDSLTPGVLVLGASGTVGFGVVGALLEAGSPVLAVGRDGPRMGALAEHFADEPGLELLHFGCIQSDRDAERLAAQLRERPRPLRAVFASLGTPMQSGRLLDRPATLLMEKLEADLLPHLAAARHLLPLLAESNADTAHYVLIGGPHAERGWSGYGHASVTGAAVRMLAQVLHEEAHGLGVRVQLLSVDKPISTPDNLVNACAEWPNALAVGRSAVSLLTRTDAAAKPIVPYSPRDAVPPSTTLACDFEDALWAVAGARRNGRTSA</sequence>
<dbReference type="SUPFAM" id="SSF51735">
    <property type="entry name" value="NAD(P)-binding Rossmann-fold domains"/>
    <property type="match status" value="1"/>
</dbReference>
<accession>A0ABU9J3H4</accession>
<keyword evidence="2 3" id="KW-0560">Oxidoreductase</keyword>
<protein>
    <submittedName>
        <fullName evidence="3">SDR family oxidoreductase</fullName>
        <ecNumber evidence="3">1.-.-.-</ecNumber>
    </submittedName>
</protein>
<comment type="caution">
    <text evidence="3">The sequence shown here is derived from an EMBL/GenBank/DDBJ whole genome shotgun (WGS) entry which is preliminary data.</text>
</comment>
<dbReference type="Gene3D" id="3.40.50.720">
    <property type="entry name" value="NAD(P)-binding Rossmann-like Domain"/>
    <property type="match status" value="1"/>
</dbReference>
<evidence type="ECO:0000313" key="4">
    <source>
        <dbReference type="Proteomes" id="UP001459204"/>
    </source>
</evidence>
<dbReference type="EMBL" id="JBBWWT010000008">
    <property type="protein sequence ID" value="MEL1265795.1"/>
    <property type="molecule type" value="Genomic_DNA"/>
</dbReference>
<dbReference type="GO" id="GO:0016491">
    <property type="term" value="F:oxidoreductase activity"/>
    <property type="evidence" value="ECO:0007669"/>
    <property type="project" value="UniProtKB-KW"/>
</dbReference>
<dbReference type="EC" id="1.-.-.-" evidence="3"/>
<evidence type="ECO:0000256" key="1">
    <source>
        <dbReference type="ARBA" id="ARBA00006484"/>
    </source>
</evidence>
<dbReference type="PANTHER" id="PTHR43669">
    <property type="entry name" value="5-KETO-D-GLUCONATE 5-REDUCTASE"/>
    <property type="match status" value="1"/>
</dbReference>
<comment type="similarity">
    <text evidence="1">Belongs to the short-chain dehydrogenases/reductases (SDR) family.</text>
</comment>
<dbReference type="RefSeq" id="WP_341726966.1">
    <property type="nucleotide sequence ID" value="NZ_JBBWWT010000008.1"/>
</dbReference>
<dbReference type="Proteomes" id="UP001459204">
    <property type="component" value="Unassembled WGS sequence"/>
</dbReference>
<evidence type="ECO:0000313" key="3">
    <source>
        <dbReference type="EMBL" id="MEL1265795.1"/>
    </source>
</evidence>
<dbReference type="InterPro" id="IPR036291">
    <property type="entry name" value="NAD(P)-bd_dom_sf"/>
</dbReference>
<gene>
    <name evidence="3" type="ORF">AAD027_15675</name>
</gene>